<dbReference type="RefSeq" id="XP_001805581.1">
    <property type="nucleotide sequence ID" value="XM_001805529.1"/>
</dbReference>
<sequence length="416" mass="45594">MDSNSAISQSSLPPQINQYRGPYKLEQILAVAGIHPFYSDSRSSAPGYEEVAKALKATPGSPTTLQSLPIIKKERLAEITRKMSRNTTEGRSFRSGAIIGITGGGSGKGDPMPFFTDAQETRAIRAFAGHLLVQCGIAGDGDLAIVLNTTGNLYSMDPDRLVRTCQQLQPNVLAGAPMFGGTRGPLFYGAIYGSAEAGPWAVANHTFTGHHAEFVDLIYDERAMIVEIVPAASETADQGRGNQLVDTVPHGTAGIIVLTSLQKLRHPLVRYYTGDIGSLHDATPEIRASVGDGAGNLRILRFYGRDRAESFKWQANFYEIRAVEEVMNTANWGVFDWQIVLYINKDTGEHTMEVKVIREEQSAAILTQSQLRSELSAFFNVYPKVDHLFHLRSVGLRDMVRSETAGKIIRLVDHTK</sequence>
<dbReference type="Gene3D" id="3.40.50.12780">
    <property type="entry name" value="N-terminal domain of ligase-like"/>
    <property type="match status" value="1"/>
</dbReference>
<dbReference type="Proteomes" id="UP000001055">
    <property type="component" value="Unassembled WGS sequence"/>
</dbReference>
<gene>
    <name evidence="1" type="ORF">SNOG_15433</name>
</gene>
<evidence type="ECO:0000313" key="1">
    <source>
        <dbReference type="EMBL" id="EAT77098.1"/>
    </source>
</evidence>
<evidence type="ECO:0000313" key="2">
    <source>
        <dbReference type="Proteomes" id="UP000001055"/>
    </source>
</evidence>
<dbReference type="EMBL" id="CH445362">
    <property type="protein sequence ID" value="EAT77098.1"/>
    <property type="molecule type" value="Genomic_DNA"/>
</dbReference>
<reference evidence="2" key="1">
    <citation type="journal article" date="2007" name="Plant Cell">
        <title>Dothideomycete-plant interactions illuminated by genome sequencing and EST analysis of the wheat pathogen Stagonospora nodorum.</title>
        <authorList>
            <person name="Hane J.K."/>
            <person name="Lowe R.G."/>
            <person name="Solomon P.S."/>
            <person name="Tan K.C."/>
            <person name="Schoch C.L."/>
            <person name="Spatafora J.W."/>
            <person name="Crous P.W."/>
            <person name="Kodira C."/>
            <person name="Birren B.W."/>
            <person name="Galagan J.E."/>
            <person name="Torriani S.F."/>
            <person name="McDonald B.A."/>
            <person name="Oliver R.P."/>
        </authorList>
    </citation>
    <scope>NUCLEOTIDE SEQUENCE [LARGE SCALE GENOMIC DNA]</scope>
    <source>
        <strain evidence="2">SN15 / ATCC MYA-4574 / FGSC 10173</strain>
    </source>
</reference>
<dbReference type="VEuPathDB" id="FungiDB:JI435_154330"/>
<dbReference type="SUPFAM" id="SSF56801">
    <property type="entry name" value="Acetyl-CoA synthetase-like"/>
    <property type="match status" value="1"/>
</dbReference>
<dbReference type="GeneID" id="5982510"/>
<dbReference type="OMA" id="CGILQWQ"/>
<dbReference type="HOGENOM" id="CLU_047422_0_0_1"/>
<dbReference type="PANTHER" id="PTHR43845:SF1">
    <property type="entry name" value="BLR5969 PROTEIN"/>
    <property type="match status" value="1"/>
</dbReference>
<dbReference type="eggNOG" id="ENOG502S242">
    <property type="taxonomic scope" value="Eukaryota"/>
</dbReference>
<name>Q0TY87_PHANO</name>
<proteinExistence type="predicted"/>
<dbReference type="AlphaFoldDB" id="Q0TY87"/>
<dbReference type="InParanoid" id="Q0TY87"/>
<protein>
    <submittedName>
        <fullName evidence="1">Uncharacterized protein</fullName>
    </submittedName>
</protein>
<dbReference type="InterPro" id="IPR042099">
    <property type="entry name" value="ANL_N_sf"/>
</dbReference>
<dbReference type="KEGG" id="pno:SNOG_15433"/>
<accession>Q0TY87</accession>
<organism evidence="1 2">
    <name type="scientific">Phaeosphaeria nodorum (strain SN15 / ATCC MYA-4574 / FGSC 10173)</name>
    <name type="common">Glume blotch fungus</name>
    <name type="synonym">Parastagonospora nodorum</name>
    <dbReference type="NCBI Taxonomy" id="321614"/>
    <lineage>
        <taxon>Eukaryota</taxon>
        <taxon>Fungi</taxon>
        <taxon>Dikarya</taxon>
        <taxon>Ascomycota</taxon>
        <taxon>Pezizomycotina</taxon>
        <taxon>Dothideomycetes</taxon>
        <taxon>Pleosporomycetidae</taxon>
        <taxon>Pleosporales</taxon>
        <taxon>Pleosporineae</taxon>
        <taxon>Phaeosphaeriaceae</taxon>
        <taxon>Parastagonospora</taxon>
    </lineage>
</organism>
<dbReference type="PANTHER" id="PTHR43845">
    <property type="entry name" value="BLR5969 PROTEIN"/>
    <property type="match status" value="1"/>
</dbReference>